<feature type="domain" description="DUF7380" evidence="3">
    <location>
        <begin position="23"/>
        <end position="199"/>
    </location>
</feature>
<keyword evidence="1" id="KW-0175">Coiled coil</keyword>
<evidence type="ECO:0000313" key="5">
    <source>
        <dbReference type="Proteomes" id="UP000315434"/>
    </source>
</evidence>
<evidence type="ECO:0000256" key="1">
    <source>
        <dbReference type="SAM" id="Coils"/>
    </source>
</evidence>
<dbReference type="RefSeq" id="WP_142841703.1">
    <property type="nucleotide sequence ID" value="NZ_JAPZAC010000002.1"/>
</dbReference>
<name>A0A546XGL7_RHIRH</name>
<dbReference type="InterPro" id="IPR055804">
    <property type="entry name" value="DUF7380"/>
</dbReference>
<feature type="region of interest" description="Disordered" evidence="2">
    <location>
        <begin position="1"/>
        <end position="27"/>
    </location>
</feature>
<feature type="compositionally biased region" description="Acidic residues" evidence="2">
    <location>
        <begin position="1"/>
        <end position="11"/>
    </location>
</feature>
<dbReference type="AlphaFoldDB" id="A0A546XGL7"/>
<dbReference type="EMBL" id="SGNY01000004">
    <property type="protein sequence ID" value="TRA99831.1"/>
    <property type="molecule type" value="Genomic_DNA"/>
</dbReference>
<feature type="coiled-coil region" evidence="1">
    <location>
        <begin position="324"/>
        <end position="351"/>
    </location>
</feature>
<dbReference type="Proteomes" id="UP000315434">
    <property type="component" value="Unassembled WGS sequence"/>
</dbReference>
<accession>A0A546XGL7</accession>
<reference evidence="4 5" key="1">
    <citation type="journal article" date="2019" name="Appl. Microbiol. Biotechnol.">
        <title>Differential efficiency of wild type rhizogenic strains for rol gene transformation of plants.</title>
        <authorList>
            <person name="Desmet S."/>
            <person name="De Keyser E."/>
            <person name="Van Vaerenbergh J."/>
            <person name="Baeyen S."/>
            <person name="Van Huylenbroeck J."/>
            <person name="Geelen D."/>
            <person name="Dhooghe E."/>
        </authorList>
    </citation>
    <scope>NUCLEOTIDE SEQUENCE [LARGE SCALE GENOMIC DNA]</scope>
    <source>
        <strain evidence="4 5">GBBC3284</strain>
    </source>
</reference>
<dbReference type="Pfam" id="PF24098">
    <property type="entry name" value="DUF7380"/>
    <property type="match status" value="1"/>
</dbReference>
<organism evidence="4 5">
    <name type="scientific">Rhizobium rhizogenes</name>
    <name type="common">Agrobacterium rhizogenes</name>
    <dbReference type="NCBI Taxonomy" id="359"/>
    <lineage>
        <taxon>Bacteria</taxon>
        <taxon>Pseudomonadati</taxon>
        <taxon>Pseudomonadota</taxon>
        <taxon>Alphaproteobacteria</taxon>
        <taxon>Hyphomicrobiales</taxon>
        <taxon>Rhizobiaceae</taxon>
        <taxon>Rhizobium/Agrobacterium group</taxon>
        <taxon>Rhizobium</taxon>
    </lineage>
</organism>
<evidence type="ECO:0000259" key="3">
    <source>
        <dbReference type="Pfam" id="PF24098"/>
    </source>
</evidence>
<gene>
    <name evidence="4" type="ORF">EXN68_15415</name>
</gene>
<evidence type="ECO:0000256" key="2">
    <source>
        <dbReference type="SAM" id="MobiDB-lite"/>
    </source>
</evidence>
<evidence type="ECO:0000313" key="4">
    <source>
        <dbReference type="EMBL" id="TRA99831.1"/>
    </source>
</evidence>
<protein>
    <recommendedName>
        <fullName evidence="3">DUF7380 domain-containing protein</fullName>
    </recommendedName>
</protein>
<comment type="caution">
    <text evidence="4">The sequence shown here is derived from an EMBL/GenBank/DDBJ whole genome shotgun (WGS) entry which is preliminary data.</text>
</comment>
<proteinExistence type="predicted"/>
<sequence>MMDDADEEPVTSDETKEASRSPQATVTPADLRSIDYNAIVRDLKSAYGSRLENEFMKAMRLNHDNEPAFSVYRLLASVCSLHFRLHDKAGAFGAKMSIGNRRTAIPEDWLGEQTDYFFEIVDEVEHPALRARLADVVWTNDRKKGKAATIAVDAYCECVESLMNGTYEHRFETNNGVSLEEVDLIERASQIHVRSNKRTAPMHDRVAALLNSLYSRALFHVDVVPLNRIATLLLRHSLITLDQLAADIEAAATAAEHKPDSYPEAIKELWDLAAFAHKQANRPEDRRRCQLAAVEQTLKMAAQIGSSSGSAHWYRQAIGELREIPGTQERREELRKEMRNLQEKSLEEMGSFEMPIDLSDVVSGTIEVFEKLSLPEGLKQFALLIRPASATEMRKKATEKEGSFVDMFAATHLDSEGKIIAEIEGAPLDGSPPSEAWIKSKMIQHLQISIEIAVKGELEPARRFLAGEFPLSERHFRLIVLQSPFVPPHHAATFALGFARLMQGDTLSAGPILIPQLEHCLRHVLVNSSTDTSTMRNDLTQEDRSLSTLLETYRNELVAIFGEDIVLHIDLIFNHRPGPALRHEFAHGKVGDRSYGDPVIYYACCLIYFLVCVPLIPSWAQYVAPAIEAGSF</sequence>
<dbReference type="OrthoDB" id="5519791at2"/>